<feature type="compositionally biased region" description="Basic and acidic residues" evidence="1">
    <location>
        <begin position="260"/>
        <end position="269"/>
    </location>
</feature>
<feature type="compositionally biased region" description="Basic and acidic residues" evidence="1">
    <location>
        <begin position="227"/>
        <end position="253"/>
    </location>
</feature>
<dbReference type="InterPro" id="IPR036869">
    <property type="entry name" value="J_dom_sf"/>
</dbReference>
<dbReference type="InterPro" id="IPR053052">
    <property type="entry name" value="Imprinting_Balance_Reg"/>
</dbReference>
<dbReference type="PROSITE" id="PS00636">
    <property type="entry name" value="DNAJ_1"/>
    <property type="match status" value="1"/>
</dbReference>
<dbReference type="SMART" id="SM00271">
    <property type="entry name" value="DnaJ"/>
    <property type="match status" value="1"/>
</dbReference>
<organism evidence="3 4">
    <name type="scientific">Rubroshorea leprosula</name>
    <dbReference type="NCBI Taxonomy" id="152421"/>
    <lineage>
        <taxon>Eukaryota</taxon>
        <taxon>Viridiplantae</taxon>
        <taxon>Streptophyta</taxon>
        <taxon>Embryophyta</taxon>
        <taxon>Tracheophyta</taxon>
        <taxon>Spermatophyta</taxon>
        <taxon>Magnoliopsida</taxon>
        <taxon>eudicotyledons</taxon>
        <taxon>Gunneridae</taxon>
        <taxon>Pentapetalae</taxon>
        <taxon>rosids</taxon>
        <taxon>malvids</taxon>
        <taxon>Malvales</taxon>
        <taxon>Dipterocarpaceae</taxon>
        <taxon>Rubroshorea</taxon>
    </lineage>
</organism>
<reference evidence="3 4" key="1">
    <citation type="journal article" date="2021" name="Commun. Biol.">
        <title>The genome of Shorea leprosula (Dipterocarpaceae) highlights the ecological relevance of drought in aseasonal tropical rainforests.</title>
        <authorList>
            <person name="Ng K.K.S."/>
            <person name="Kobayashi M.J."/>
            <person name="Fawcett J.A."/>
            <person name="Hatakeyama M."/>
            <person name="Paape T."/>
            <person name="Ng C.H."/>
            <person name="Ang C.C."/>
            <person name="Tnah L.H."/>
            <person name="Lee C.T."/>
            <person name="Nishiyama T."/>
            <person name="Sese J."/>
            <person name="O'Brien M.J."/>
            <person name="Copetti D."/>
            <person name="Mohd Noor M.I."/>
            <person name="Ong R.C."/>
            <person name="Putra M."/>
            <person name="Sireger I.Z."/>
            <person name="Indrioko S."/>
            <person name="Kosugi Y."/>
            <person name="Izuno A."/>
            <person name="Isagi Y."/>
            <person name="Lee S.L."/>
            <person name="Shimizu K.K."/>
        </authorList>
    </citation>
    <scope>NUCLEOTIDE SEQUENCE [LARGE SCALE GENOMIC DNA]</scope>
    <source>
        <strain evidence="3">214</strain>
    </source>
</reference>
<dbReference type="PROSITE" id="PS50076">
    <property type="entry name" value="DNAJ_2"/>
    <property type="match status" value="1"/>
</dbReference>
<dbReference type="Proteomes" id="UP001054252">
    <property type="component" value="Unassembled WGS sequence"/>
</dbReference>
<dbReference type="CDD" id="cd15489">
    <property type="entry name" value="PHD_SF"/>
    <property type="match status" value="1"/>
</dbReference>
<evidence type="ECO:0000313" key="3">
    <source>
        <dbReference type="EMBL" id="GKU97935.1"/>
    </source>
</evidence>
<evidence type="ECO:0000313" key="4">
    <source>
        <dbReference type="Proteomes" id="UP001054252"/>
    </source>
</evidence>
<dbReference type="InterPro" id="IPR018253">
    <property type="entry name" value="DnaJ_domain_CS"/>
</dbReference>
<dbReference type="Pfam" id="PF23551">
    <property type="entry name" value="Zn_ribbon_20"/>
    <property type="match status" value="1"/>
</dbReference>
<feature type="region of interest" description="Disordered" evidence="1">
    <location>
        <begin position="396"/>
        <end position="487"/>
    </location>
</feature>
<evidence type="ECO:0000256" key="1">
    <source>
        <dbReference type="SAM" id="MobiDB-lite"/>
    </source>
</evidence>
<feature type="compositionally biased region" description="Basic residues" evidence="1">
    <location>
        <begin position="410"/>
        <end position="419"/>
    </location>
</feature>
<feature type="region of interest" description="Disordered" evidence="1">
    <location>
        <begin position="160"/>
        <end position="307"/>
    </location>
</feature>
<gene>
    <name evidence="3" type="ORF">SLEP1_g11007</name>
</gene>
<sequence>MDSNRAEAERWLGMAERLLASRDLHGTRTFAIRVRDFNPILADQILAVADTLLAAQPDPIDWYRILQLAPLTQSTELIATQYRKLVLLLNPARNNILYADQAFRLVSDAWSVLSNPSKKAIYDSELRLGQLGRGASQPGFVTQLDLASQLEPQVIHLGLQQQHQHPQQYQQPPQPQQYQQPPQPQQPQQLYQHQQQPQRETPTTPVRRTEQLIQFGQPREPQQHLPQQRETETQVRKTPRSKDGRAALEEERVILSNRPESTRNSEPTRRTQINQTESTRPSSGHQTEPARSTRPNESTPTDQPTRPKVPSFWTACPYCFVLYEYPKIYEECTLRCQKCKRAFHAATIPSPPESGNATYFCCWGFFPIGCSGKQRNKNSGPRVYYDDDDLFVEISDTSEDSDEDDWEKERRKKRTKSSKARGAAAKKQQSERVRKGSNLDSGKDFGGGSTAPEGPPVAESSRRGLGNGRRQMRNGAKDLGKLDLNVEFSNEVEEPALGRREGNGAGYGEEDNIEGNGFFEGLDEFLSSLPILSVVGDDKVKAT</sequence>
<dbReference type="Gene3D" id="1.10.287.110">
    <property type="entry name" value="DnaJ domain"/>
    <property type="match status" value="1"/>
</dbReference>
<evidence type="ECO:0000259" key="2">
    <source>
        <dbReference type="PROSITE" id="PS50076"/>
    </source>
</evidence>
<feature type="compositionally biased region" description="Acidic residues" evidence="1">
    <location>
        <begin position="396"/>
        <end position="406"/>
    </location>
</feature>
<feature type="region of interest" description="Disordered" evidence="1">
    <location>
        <begin position="493"/>
        <end position="512"/>
    </location>
</feature>
<accession>A0AAV5IFN8</accession>
<dbReference type="Pfam" id="PF00226">
    <property type="entry name" value="DnaJ"/>
    <property type="match status" value="1"/>
</dbReference>
<dbReference type="EMBL" id="BPVZ01000012">
    <property type="protein sequence ID" value="GKU97935.1"/>
    <property type="molecule type" value="Genomic_DNA"/>
</dbReference>
<feature type="compositionally biased region" description="Low complexity" evidence="1">
    <location>
        <begin position="160"/>
        <end position="206"/>
    </location>
</feature>
<dbReference type="SUPFAM" id="SSF46565">
    <property type="entry name" value="Chaperone J-domain"/>
    <property type="match status" value="1"/>
</dbReference>
<dbReference type="InterPro" id="IPR056988">
    <property type="entry name" value="Zn_ribbon_pln"/>
</dbReference>
<feature type="domain" description="J" evidence="2">
    <location>
        <begin position="61"/>
        <end position="126"/>
    </location>
</feature>
<dbReference type="PANTHER" id="PTHR45496:SF19">
    <property type="entry name" value="J DOMAIN-CONTAINING PROTEIN"/>
    <property type="match status" value="1"/>
</dbReference>
<dbReference type="PANTHER" id="PTHR45496">
    <property type="entry name" value="CHAPERONE DNAJ-DOMAIN SUPERFAMILY PROTEIN"/>
    <property type="match status" value="1"/>
</dbReference>
<feature type="compositionally biased region" description="Polar residues" evidence="1">
    <location>
        <begin position="270"/>
        <end position="304"/>
    </location>
</feature>
<dbReference type="CDD" id="cd06257">
    <property type="entry name" value="DnaJ"/>
    <property type="match status" value="1"/>
</dbReference>
<dbReference type="InterPro" id="IPR001623">
    <property type="entry name" value="DnaJ_domain"/>
</dbReference>
<proteinExistence type="predicted"/>
<protein>
    <recommendedName>
        <fullName evidence="2">J domain-containing protein</fullName>
    </recommendedName>
</protein>
<name>A0AAV5IFN8_9ROSI</name>
<keyword evidence="4" id="KW-1185">Reference proteome</keyword>
<comment type="caution">
    <text evidence="3">The sequence shown here is derived from an EMBL/GenBank/DDBJ whole genome shotgun (WGS) entry which is preliminary data.</text>
</comment>
<dbReference type="AlphaFoldDB" id="A0AAV5IFN8"/>